<keyword evidence="2" id="KW-0812">Transmembrane</keyword>
<sequence>MGEWQKGLFGCFDNLGLTIMTYLLPCWTAGKNAEKNGESCMTYGILAGLGCVGLWSMTKIRGMTREQKGIEGSYMNDLLMIWFCTLCALVQEAHELEVEPPFLQNVERT</sequence>
<comment type="caution">
    <text evidence="3">The sequence shown here is derived from an EMBL/GenBank/DDBJ whole genome shotgun (WGS) entry which is preliminary data.</text>
</comment>
<dbReference type="Pfam" id="PF04749">
    <property type="entry name" value="PLAC8"/>
    <property type="match status" value="1"/>
</dbReference>
<dbReference type="Proteomes" id="UP001152320">
    <property type="component" value="Chromosome 18"/>
</dbReference>
<dbReference type="AlphaFoldDB" id="A0A9Q0YQN7"/>
<evidence type="ECO:0000256" key="1">
    <source>
        <dbReference type="ARBA" id="ARBA00009024"/>
    </source>
</evidence>
<dbReference type="EMBL" id="JAIZAY010000018">
    <property type="protein sequence ID" value="KAJ8024824.1"/>
    <property type="molecule type" value="Genomic_DNA"/>
</dbReference>
<protein>
    <submittedName>
        <fullName evidence="3">Cell number regulator 10</fullName>
    </submittedName>
</protein>
<gene>
    <name evidence="3" type="ORF">HOLleu_34847</name>
</gene>
<organism evidence="3 4">
    <name type="scientific">Holothuria leucospilota</name>
    <name type="common">Black long sea cucumber</name>
    <name type="synonym">Mertensiothuria leucospilota</name>
    <dbReference type="NCBI Taxonomy" id="206669"/>
    <lineage>
        <taxon>Eukaryota</taxon>
        <taxon>Metazoa</taxon>
        <taxon>Echinodermata</taxon>
        <taxon>Eleutherozoa</taxon>
        <taxon>Echinozoa</taxon>
        <taxon>Holothuroidea</taxon>
        <taxon>Aspidochirotacea</taxon>
        <taxon>Aspidochirotida</taxon>
        <taxon>Holothuriidae</taxon>
        <taxon>Holothuria</taxon>
    </lineage>
</organism>
<evidence type="ECO:0000313" key="4">
    <source>
        <dbReference type="Proteomes" id="UP001152320"/>
    </source>
</evidence>
<accession>A0A9Q0YQN7</accession>
<keyword evidence="2" id="KW-0472">Membrane</keyword>
<dbReference type="InterPro" id="IPR006461">
    <property type="entry name" value="PLAC_motif_containing"/>
</dbReference>
<proteinExistence type="inferred from homology"/>
<evidence type="ECO:0000313" key="3">
    <source>
        <dbReference type="EMBL" id="KAJ8024824.1"/>
    </source>
</evidence>
<dbReference type="PANTHER" id="PTHR15907">
    <property type="entry name" value="DUF614 FAMILY PROTEIN-RELATED"/>
    <property type="match status" value="1"/>
</dbReference>
<dbReference type="OrthoDB" id="1045822at2759"/>
<feature type="transmembrane region" description="Helical" evidence="2">
    <location>
        <begin position="41"/>
        <end position="58"/>
    </location>
</feature>
<comment type="similarity">
    <text evidence="1">Belongs to the cornifelin family.</text>
</comment>
<dbReference type="NCBIfam" id="TIGR01571">
    <property type="entry name" value="A_thal_Cys_rich"/>
    <property type="match status" value="1"/>
</dbReference>
<keyword evidence="2" id="KW-1133">Transmembrane helix</keyword>
<name>A0A9Q0YQN7_HOLLE</name>
<evidence type="ECO:0000256" key="2">
    <source>
        <dbReference type="SAM" id="Phobius"/>
    </source>
</evidence>
<keyword evidence="4" id="KW-1185">Reference proteome</keyword>
<reference evidence="3" key="1">
    <citation type="submission" date="2021-10" db="EMBL/GenBank/DDBJ databases">
        <title>Tropical sea cucumber genome reveals ecological adaptation and Cuvierian tubules defense mechanism.</title>
        <authorList>
            <person name="Chen T."/>
        </authorList>
    </citation>
    <scope>NUCLEOTIDE SEQUENCE</scope>
    <source>
        <strain evidence="3">Nanhai2018</strain>
        <tissue evidence="3">Muscle</tissue>
    </source>
</reference>